<name>A0A383UT50_BLUHO</name>
<dbReference type="AlphaFoldDB" id="A0A383UT50"/>
<protein>
    <submittedName>
        <fullName evidence="1">Uncharacterized protein</fullName>
    </submittedName>
</protein>
<evidence type="ECO:0000313" key="1">
    <source>
        <dbReference type="EMBL" id="SZF02858.1"/>
    </source>
</evidence>
<organism evidence="1 2">
    <name type="scientific">Blumeria hordei</name>
    <name type="common">Barley powdery mildew</name>
    <name type="synonym">Blumeria graminis f. sp. hordei</name>
    <dbReference type="NCBI Taxonomy" id="2867405"/>
    <lineage>
        <taxon>Eukaryota</taxon>
        <taxon>Fungi</taxon>
        <taxon>Dikarya</taxon>
        <taxon>Ascomycota</taxon>
        <taxon>Pezizomycotina</taxon>
        <taxon>Leotiomycetes</taxon>
        <taxon>Erysiphales</taxon>
        <taxon>Erysiphaceae</taxon>
        <taxon>Blumeria</taxon>
    </lineage>
</organism>
<evidence type="ECO:0000313" key="2">
    <source>
        <dbReference type="Proteomes" id="UP000275772"/>
    </source>
</evidence>
<sequence length="153" mass="18164">MLEPSAVINFAKQWNKKNKFHDLMYEVFDDKVNQFLRACELLEIRPSQFHTVFDRMLEDRALLYYNCTVSRRDSFADAYIKIKVHFDTDANHQVYLQEWQTVTFASVKNENPDKGLREVLDILFDQLSICQRAMGNSYEGDNKLRDQLLRACR</sequence>
<proteinExistence type="predicted"/>
<gene>
    <name evidence="1" type="ORF">BLGHR1_13644</name>
</gene>
<dbReference type="VEuPathDB" id="FungiDB:BLGHR1_13644"/>
<dbReference type="EMBL" id="UNSH01000046">
    <property type="protein sequence ID" value="SZF02858.1"/>
    <property type="molecule type" value="Genomic_DNA"/>
</dbReference>
<dbReference type="Proteomes" id="UP000275772">
    <property type="component" value="Unassembled WGS sequence"/>
</dbReference>
<reference evidence="1 2" key="1">
    <citation type="submission" date="2017-11" db="EMBL/GenBank/DDBJ databases">
        <authorList>
            <person name="Kracher B."/>
        </authorList>
    </citation>
    <scope>NUCLEOTIDE SEQUENCE [LARGE SCALE GENOMIC DNA]</scope>
    <source>
        <strain evidence="1 2">RACE1</strain>
    </source>
</reference>
<accession>A0A383UT50</accession>